<reference evidence="1" key="1">
    <citation type="journal article" date="2014" name="Int. J. Syst. Evol. Microbiol.">
        <title>Complete genome sequence of Corynebacterium casei LMG S-19264T (=DSM 44701T), isolated from a smear-ripened cheese.</title>
        <authorList>
            <consortium name="US DOE Joint Genome Institute (JGI-PGF)"/>
            <person name="Walter F."/>
            <person name="Albersmeier A."/>
            <person name="Kalinowski J."/>
            <person name="Ruckert C."/>
        </authorList>
    </citation>
    <scope>NUCLEOTIDE SEQUENCE</scope>
    <source>
        <strain evidence="1">JCM 4518</strain>
    </source>
</reference>
<dbReference type="EMBL" id="BMUL01000020">
    <property type="protein sequence ID" value="GHB06082.1"/>
    <property type="molecule type" value="Genomic_DNA"/>
</dbReference>
<reference evidence="1" key="2">
    <citation type="submission" date="2020-09" db="EMBL/GenBank/DDBJ databases">
        <authorList>
            <person name="Sun Q."/>
            <person name="Ohkuma M."/>
        </authorList>
    </citation>
    <scope>NUCLEOTIDE SEQUENCE</scope>
    <source>
        <strain evidence="1">JCM 4518</strain>
    </source>
</reference>
<gene>
    <name evidence="1" type="ORF">GCM10010305_56640</name>
</gene>
<dbReference type="Proteomes" id="UP000644020">
    <property type="component" value="Unassembled WGS sequence"/>
</dbReference>
<protein>
    <recommendedName>
        <fullName evidence="3">Helix-turn-helix domain-containing protein</fullName>
    </recommendedName>
</protein>
<sequence>MRYHRDEYVPFSVLFGLPDEVGLRVAAEALDMKLSRAYRLARSDAFPCPLRRPGRKYVVRMPDLLRALRIQDVRVHYDDFEAGARFAEEGEDPVPDGT</sequence>
<dbReference type="RefSeq" id="WP_189982543.1">
    <property type="nucleotide sequence ID" value="NZ_BMUL01000020.1"/>
</dbReference>
<dbReference type="AlphaFoldDB" id="A0A918WCM3"/>
<name>A0A918WCM3_9ACTN</name>
<evidence type="ECO:0008006" key="3">
    <source>
        <dbReference type="Google" id="ProtNLM"/>
    </source>
</evidence>
<keyword evidence="2" id="KW-1185">Reference proteome</keyword>
<organism evidence="1 2">
    <name type="scientific">Streptomyces termitum</name>
    <dbReference type="NCBI Taxonomy" id="67368"/>
    <lineage>
        <taxon>Bacteria</taxon>
        <taxon>Bacillati</taxon>
        <taxon>Actinomycetota</taxon>
        <taxon>Actinomycetes</taxon>
        <taxon>Kitasatosporales</taxon>
        <taxon>Streptomycetaceae</taxon>
        <taxon>Streptomyces</taxon>
    </lineage>
</organism>
<evidence type="ECO:0000313" key="2">
    <source>
        <dbReference type="Proteomes" id="UP000644020"/>
    </source>
</evidence>
<accession>A0A918WCM3</accession>
<comment type="caution">
    <text evidence="1">The sequence shown here is derived from an EMBL/GenBank/DDBJ whole genome shotgun (WGS) entry which is preliminary data.</text>
</comment>
<proteinExistence type="predicted"/>
<evidence type="ECO:0000313" key="1">
    <source>
        <dbReference type="EMBL" id="GHB06082.1"/>
    </source>
</evidence>